<dbReference type="Pfam" id="PF00551">
    <property type="entry name" value="Formyl_trans_N"/>
    <property type="match status" value="1"/>
</dbReference>
<comment type="caution">
    <text evidence="8">The sequence shown here is derived from an EMBL/GenBank/DDBJ whole genome shotgun (WGS) entry which is preliminary data.</text>
</comment>
<dbReference type="InterPro" id="IPR005793">
    <property type="entry name" value="Formyl_trans_C"/>
</dbReference>
<dbReference type="NCBIfam" id="TIGR00460">
    <property type="entry name" value="fmt"/>
    <property type="match status" value="1"/>
</dbReference>
<accession>A0A832QE47</accession>
<dbReference type="EMBL" id="DUTP01000006">
    <property type="protein sequence ID" value="HHX99758.1"/>
    <property type="molecule type" value="Genomic_DNA"/>
</dbReference>
<evidence type="ECO:0000313" key="9">
    <source>
        <dbReference type="Proteomes" id="UP000576550"/>
    </source>
</evidence>
<keyword evidence="4 5" id="KW-0648">Protein biosynthesis</keyword>
<evidence type="ECO:0000259" key="6">
    <source>
        <dbReference type="Pfam" id="PF00551"/>
    </source>
</evidence>
<keyword evidence="3 5" id="KW-0808">Transferase</keyword>
<gene>
    <name evidence="5" type="primary">fmt</name>
    <name evidence="8" type="ORF">GX533_03760</name>
</gene>
<feature type="domain" description="Formyl transferase N-terminal" evidence="6">
    <location>
        <begin position="6"/>
        <end position="182"/>
    </location>
</feature>
<dbReference type="SUPFAM" id="SSF50486">
    <property type="entry name" value="FMT C-terminal domain-like"/>
    <property type="match status" value="1"/>
</dbReference>
<comment type="similarity">
    <text evidence="1 5">Belongs to the Fmt family.</text>
</comment>
<dbReference type="CDD" id="cd08704">
    <property type="entry name" value="Met_tRNA_FMT_C"/>
    <property type="match status" value="1"/>
</dbReference>
<dbReference type="SUPFAM" id="SSF53328">
    <property type="entry name" value="Formyltransferase"/>
    <property type="match status" value="1"/>
</dbReference>
<dbReference type="InterPro" id="IPR011034">
    <property type="entry name" value="Formyl_transferase-like_C_sf"/>
</dbReference>
<organism evidence="8 9">
    <name type="scientific">Candidatus Dojkabacteria bacterium</name>
    <dbReference type="NCBI Taxonomy" id="2099670"/>
    <lineage>
        <taxon>Bacteria</taxon>
        <taxon>Candidatus Dojkabacteria</taxon>
    </lineage>
</organism>
<dbReference type="InterPro" id="IPR002376">
    <property type="entry name" value="Formyl_transf_N"/>
</dbReference>
<comment type="function">
    <text evidence="5">Attaches a formyl group to the free amino group of methionyl-tRNA(fMet). The formyl group appears to play a dual role in the initiator identity of N-formylmethionyl-tRNA by promoting its recognition by IF2 and preventing the misappropriation of this tRNA by the elongation apparatus.</text>
</comment>
<dbReference type="EC" id="2.1.2.9" evidence="2 5"/>
<protein>
    <recommendedName>
        <fullName evidence="2 5">Methionyl-tRNA formyltransferase</fullName>
        <ecNumber evidence="2 5">2.1.2.9</ecNumber>
    </recommendedName>
</protein>
<evidence type="ECO:0000256" key="3">
    <source>
        <dbReference type="ARBA" id="ARBA00022679"/>
    </source>
</evidence>
<name>A0A832QE47_9BACT</name>
<sequence>MDKVKTIFLGSGWESVETLKILHESEVFEVVCVITTVDRPVGRKQVMTPSDVKKYAWENNIPVEHTESKKERYMDIANQYQPDTVVCKAFGEIVPKEFLEYPKYGCINIHFSILPKYRGAVPIQKAILDGEKETGISIMLMSEGLDEGDVLDIYKEEIKPKDTNISLRERLVKKSAEILLPVLKEWIDGKIVPEKQDNSRATYCWQKDISKEKAEIKWDMYEPEYIERMVRAFLPWPVAWTRLPKSENKNLSEKIMKIYKVELINCKNMGNEVGKLFVEGEDLLFTTKHSEKCLKLVEFQIEGRNITNSTDFLKGLGRHLLH</sequence>
<dbReference type="InterPro" id="IPR036477">
    <property type="entry name" value="Formyl_transf_N_sf"/>
</dbReference>
<evidence type="ECO:0000256" key="4">
    <source>
        <dbReference type="ARBA" id="ARBA00022917"/>
    </source>
</evidence>
<feature type="domain" description="Formyl transferase C-terminal" evidence="7">
    <location>
        <begin position="209"/>
        <end position="316"/>
    </location>
</feature>
<dbReference type="PROSITE" id="PS00373">
    <property type="entry name" value="GART"/>
    <property type="match status" value="1"/>
</dbReference>
<dbReference type="InterPro" id="IPR005794">
    <property type="entry name" value="Fmt"/>
</dbReference>
<dbReference type="GO" id="GO:0005829">
    <property type="term" value="C:cytosol"/>
    <property type="evidence" value="ECO:0007669"/>
    <property type="project" value="TreeGrafter"/>
</dbReference>
<comment type="catalytic activity">
    <reaction evidence="5">
        <text>L-methionyl-tRNA(fMet) + (6R)-10-formyltetrahydrofolate = N-formyl-L-methionyl-tRNA(fMet) + (6S)-5,6,7,8-tetrahydrofolate + H(+)</text>
        <dbReference type="Rhea" id="RHEA:24380"/>
        <dbReference type="Rhea" id="RHEA-COMP:9952"/>
        <dbReference type="Rhea" id="RHEA-COMP:9953"/>
        <dbReference type="ChEBI" id="CHEBI:15378"/>
        <dbReference type="ChEBI" id="CHEBI:57453"/>
        <dbReference type="ChEBI" id="CHEBI:78530"/>
        <dbReference type="ChEBI" id="CHEBI:78844"/>
        <dbReference type="ChEBI" id="CHEBI:195366"/>
        <dbReference type="EC" id="2.1.2.9"/>
    </reaction>
</comment>
<dbReference type="AlphaFoldDB" id="A0A832QE47"/>
<dbReference type="Proteomes" id="UP000576550">
    <property type="component" value="Unassembled WGS sequence"/>
</dbReference>
<dbReference type="Pfam" id="PF02911">
    <property type="entry name" value="Formyl_trans_C"/>
    <property type="match status" value="1"/>
</dbReference>
<evidence type="ECO:0000256" key="1">
    <source>
        <dbReference type="ARBA" id="ARBA00010699"/>
    </source>
</evidence>
<dbReference type="InterPro" id="IPR001555">
    <property type="entry name" value="GART_AS"/>
</dbReference>
<dbReference type="PANTHER" id="PTHR11138">
    <property type="entry name" value="METHIONYL-TRNA FORMYLTRANSFERASE"/>
    <property type="match status" value="1"/>
</dbReference>
<dbReference type="GO" id="GO:0004479">
    <property type="term" value="F:methionyl-tRNA formyltransferase activity"/>
    <property type="evidence" value="ECO:0007669"/>
    <property type="project" value="UniProtKB-UniRule"/>
</dbReference>
<dbReference type="Gene3D" id="3.40.50.12230">
    <property type="match status" value="1"/>
</dbReference>
<dbReference type="InterPro" id="IPR044135">
    <property type="entry name" value="Met-tRNA-FMT_C"/>
</dbReference>
<dbReference type="PANTHER" id="PTHR11138:SF5">
    <property type="entry name" value="METHIONYL-TRNA FORMYLTRANSFERASE, MITOCHONDRIAL"/>
    <property type="match status" value="1"/>
</dbReference>
<evidence type="ECO:0000256" key="5">
    <source>
        <dbReference type="HAMAP-Rule" id="MF_00182"/>
    </source>
</evidence>
<evidence type="ECO:0000256" key="2">
    <source>
        <dbReference type="ARBA" id="ARBA00012261"/>
    </source>
</evidence>
<dbReference type="InterPro" id="IPR041711">
    <property type="entry name" value="Met-tRNA-FMT_N"/>
</dbReference>
<dbReference type="CDD" id="cd08646">
    <property type="entry name" value="FMT_core_Met-tRNA-FMT_N"/>
    <property type="match status" value="1"/>
</dbReference>
<feature type="binding site" evidence="5">
    <location>
        <begin position="112"/>
        <end position="115"/>
    </location>
    <ligand>
        <name>(6S)-5,6,7,8-tetrahydrofolate</name>
        <dbReference type="ChEBI" id="CHEBI:57453"/>
    </ligand>
</feature>
<evidence type="ECO:0000259" key="7">
    <source>
        <dbReference type="Pfam" id="PF02911"/>
    </source>
</evidence>
<proteinExistence type="inferred from homology"/>
<dbReference type="HAMAP" id="MF_00182">
    <property type="entry name" value="Formyl_trans"/>
    <property type="match status" value="1"/>
</dbReference>
<reference evidence="8 9" key="1">
    <citation type="journal article" date="2020" name="Biotechnol. Biofuels">
        <title>New insights from the biogas microbiome by comprehensive genome-resolved metagenomics of nearly 1600 species originating from multiple anaerobic digesters.</title>
        <authorList>
            <person name="Campanaro S."/>
            <person name="Treu L."/>
            <person name="Rodriguez-R L.M."/>
            <person name="Kovalovszki A."/>
            <person name="Ziels R.M."/>
            <person name="Maus I."/>
            <person name="Zhu X."/>
            <person name="Kougias P.G."/>
            <person name="Basile A."/>
            <person name="Luo G."/>
            <person name="Schluter A."/>
            <person name="Konstantinidis K.T."/>
            <person name="Angelidaki I."/>
        </authorList>
    </citation>
    <scope>NUCLEOTIDE SEQUENCE [LARGE SCALE GENOMIC DNA]</scope>
    <source>
        <strain evidence="8">AS05jafATM_89</strain>
    </source>
</reference>
<evidence type="ECO:0000313" key="8">
    <source>
        <dbReference type="EMBL" id="HHX99758.1"/>
    </source>
</evidence>